<feature type="binding site" evidence="6">
    <location>
        <position position="295"/>
    </location>
    <ligand>
        <name>hybrid [4Fe-2O-2S] cluster</name>
        <dbReference type="ChEBI" id="CHEBI:60519"/>
    </ligand>
</feature>
<dbReference type="InterPro" id="IPR004137">
    <property type="entry name" value="HCP/CODH"/>
</dbReference>
<feature type="binding site" evidence="6">
    <location>
        <position position="12"/>
    </location>
    <ligand>
        <name>[4Fe-4S] cluster</name>
        <dbReference type="ChEBI" id="CHEBI:49883"/>
    </ligand>
</feature>
<reference evidence="7" key="2">
    <citation type="submission" date="2021-09" db="EMBL/GenBank/DDBJ databases">
        <authorList>
            <person name="Gilroy R."/>
        </authorList>
    </citation>
    <scope>NUCLEOTIDE SEQUENCE</scope>
    <source>
        <strain evidence="7">ChiGjej2B2-7701</strain>
    </source>
</reference>
<sequence length="534" mass="58096">MAFEPMMFCFQCEQTAGCSGCTGRAGVCGKPADVAHLQDELTGALIELARLSDEAEGISESAWRLVIEGLFATVTNVNFDGDALQKLIDRVHVEQAEAASARCAEGVPFVVSDYDMNRVWHADEDIRSLKSLILFGIRGMAAYAYHALALGYAKDEVNAFFMKALRAVGDDAAAPDELLAVMLEVGEKNYLCMEMLDLANTATYGSPVPTEVSLLVEKGPFIVVSGHDLYDLRCLLEQTEGLGINIYTHGEMLPAHGYPELKKFSHLKGNFGTAWQNQQKEFAGIPAPVLFTTNCLMPPRASYRDRVFTTGAVDYPGLVHIDRERDFSPLIEMALELGGYPEDRQFTGINGGTKVMTGFARDAVLSVADQVVDAVREGKIGHFFLVGGCDGARPGRNYYTELVKQTPADSVVLTLACGKYRFNDLDLGTVAGLPRLMDMGQCNDAFSAVQVALALAEAFGCGVNELPLSIVLSWYEQKAVCVLLTLLYLGIRDIRLGPTLPAFVSDNVLRYLVETYGISAITTPENDLQAMLQG</sequence>
<feature type="binding site" evidence="6">
    <location>
        <position position="251"/>
    </location>
    <ligand>
        <name>hybrid [4Fe-2O-2S] cluster</name>
        <dbReference type="ChEBI" id="CHEBI:60519"/>
    </ligand>
</feature>
<dbReference type="InterPro" id="IPR011254">
    <property type="entry name" value="Prismane-like_sf"/>
</dbReference>
<dbReference type="SUPFAM" id="SSF56821">
    <property type="entry name" value="Prismane protein-like"/>
    <property type="match status" value="1"/>
</dbReference>
<comment type="cofactor">
    <cofactor evidence="6">
        <name>[4Fe-4S] cluster</name>
        <dbReference type="ChEBI" id="CHEBI:49883"/>
    </cofactor>
    <text evidence="6">Binds 1 [4Fe-4S] cluster.</text>
</comment>
<dbReference type="Gene3D" id="3.40.50.2030">
    <property type="match status" value="2"/>
</dbReference>
<keyword evidence="1 6" id="KW-0963">Cytoplasm</keyword>
<name>A0A921INM4_9ACTN</name>
<comment type="similarity">
    <text evidence="6">Belongs to the HCP family.</text>
</comment>
<dbReference type="EC" id="1.7.99.1" evidence="6"/>
<evidence type="ECO:0000313" key="8">
    <source>
        <dbReference type="Proteomes" id="UP000746751"/>
    </source>
</evidence>
<feature type="binding site" description="via persulfide group" evidence="6">
    <location>
        <position position="389"/>
    </location>
    <ligand>
        <name>hybrid [4Fe-2O-2S] cluster</name>
        <dbReference type="ChEBI" id="CHEBI:60519"/>
    </ligand>
</feature>
<feature type="binding site" evidence="6">
    <location>
        <position position="417"/>
    </location>
    <ligand>
        <name>hybrid [4Fe-2O-2S] cluster</name>
        <dbReference type="ChEBI" id="CHEBI:60519"/>
    </ligand>
</feature>
<comment type="caution">
    <text evidence="7">The sequence shown here is derived from an EMBL/GenBank/DDBJ whole genome shotgun (WGS) entry which is preliminary data.</text>
</comment>
<protein>
    <recommendedName>
        <fullName evidence="6">Hydroxylamine reductase</fullName>
        <ecNumber evidence="6">1.7.99.1</ecNumber>
    </recommendedName>
    <alternativeName>
        <fullName evidence="6">Hybrid-cluster protein</fullName>
        <shortName evidence="6">HCP</shortName>
    </alternativeName>
    <alternativeName>
        <fullName evidence="6">Prismane protein</fullName>
    </alternativeName>
</protein>
<keyword evidence="4 6" id="KW-0408">Iron</keyword>
<feature type="binding site" evidence="6">
    <location>
        <position position="478"/>
    </location>
    <ligand>
        <name>hybrid [4Fe-2O-2S] cluster</name>
        <dbReference type="ChEBI" id="CHEBI:60519"/>
    </ligand>
</feature>
<dbReference type="GO" id="GO:0051539">
    <property type="term" value="F:4 iron, 4 sulfur cluster binding"/>
    <property type="evidence" value="ECO:0007669"/>
    <property type="project" value="UniProtKB-KW"/>
</dbReference>
<feature type="binding site" evidence="6">
    <location>
        <position position="476"/>
    </location>
    <ligand>
        <name>hybrid [4Fe-2O-2S] cluster</name>
        <dbReference type="ChEBI" id="CHEBI:60519"/>
    </ligand>
</feature>
<dbReference type="FunFam" id="3.40.50.2030:FF:000001">
    <property type="entry name" value="Hydroxylamine reductase"/>
    <property type="match status" value="1"/>
</dbReference>
<dbReference type="GO" id="GO:0004601">
    <property type="term" value="F:peroxidase activity"/>
    <property type="evidence" value="ECO:0007669"/>
    <property type="project" value="TreeGrafter"/>
</dbReference>
<proteinExistence type="inferred from homology"/>
<feature type="binding site" evidence="6">
    <location>
        <position position="28"/>
    </location>
    <ligand>
        <name>[4Fe-4S] cluster</name>
        <dbReference type="ChEBI" id="CHEBI:49883"/>
    </ligand>
</feature>
<feature type="binding site" evidence="6">
    <location>
        <position position="442"/>
    </location>
    <ligand>
        <name>hybrid [4Fe-2O-2S] cluster</name>
        <dbReference type="ChEBI" id="CHEBI:60519"/>
    </ligand>
</feature>
<dbReference type="PIRSF" id="PIRSF000076">
    <property type="entry name" value="HCP"/>
    <property type="match status" value="1"/>
</dbReference>
<feature type="modified residue" description="Cysteine persulfide" evidence="6">
    <location>
        <position position="389"/>
    </location>
</feature>
<evidence type="ECO:0000256" key="4">
    <source>
        <dbReference type="ARBA" id="ARBA00023004"/>
    </source>
</evidence>
<dbReference type="PANTHER" id="PTHR30109:SF0">
    <property type="entry name" value="HYDROXYLAMINE REDUCTASE"/>
    <property type="match status" value="1"/>
</dbReference>
<gene>
    <name evidence="6 7" type="primary">hcp</name>
    <name evidence="7" type="synonym">priS</name>
    <name evidence="7" type="ORF">K8U80_04640</name>
</gene>
<dbReference type="AlphaFoldDB" id="A0A921INM4"/>
<feature type="binding site" evidence="6">
    <location>
        <position position="227"/>
    </location>
    <ligand>
        <name>hybrid [4Fe-2O-2S] cluster</name>
        <dbReference type="ChEBI" id="CHEBI:60519"/>
    </ligand>
</feature>
<keyword evidence="6" id="KW-0004">4Fe-4S</keyword>
<dbReference type="HAMAP" id="MF_00069">
    <property type="entry name" value="Hydroxylam_reduct"/>
    <property type="match status" value="1"/>
</dbReference>
<dbReference type="GO" id="GO:0005737">
    <property type="term" value="C:cytoplasm"/>
    <property type="evidence" value="ECO:0007669"/>
    <property type="project" value="UniProtKB-SubCell"/>
</dbReference>
<dbReference type="GO" id="GO:0050418">
    <property type="term" value="F:hydroxylamine reductase activity"/>
    <property type="evidence" value="ECO:0007669"/>
    <property type="project" value="UniProtKB-UniRule"/>
</dbReference>
<dbReference type="InterPro" id="IPR016099">
    <property type="entry name" value="Prismane-like_a/b-sand"/>
</dbReference>
<feature type="binding site" evidence="6">
    <location>
        <position position="21"/>
    </location>
    <ligand>
        <name>[4Fe-4S] cluster</name>
        <dbReference type="ChEBI" id="CHEBI:49883"/>
    </ligand>
</feature>
<comment type="cofactor">
    <cofactor evidence="6">
        <name>hybrid [4Fe-2O-2S] cluster</name>
        <dbReference type="ChEBI" id="CHEBI:60519"/>
    </cofactor>
    <text evidence="6">Binds 1 hybrid [4Fe-2O-2S] cluster.</text>
</comment>
<accession>A0A921INM4</accession>
<keyword evidence="2 6" id="KW-0479">Metal-binding</keyword>
<dbReference type="Proteomes" id="UP000746751">
    <property type="component" value="Unassembled WGS sequence"/>
</dbReference>
<evidence type="ECO:0000256" key="2">
    <source>
        <dbReference type="ARBA" id="ARBA00022723"/>
    </source>
</evidence>
<dbReference type="InterPro" id="IPR016100">
    <property type="entry name" value="Prismane_a-bundle"/>
</dbReference>
<dbReference type="InterPro" id="IPR010048">
    <property type="entry name" value="Hydroxylam_reduct"/>
</dbReference>
<evidence type="ECO:0000256" key="6">
    <source>
        <dbReference type="HAMAP-Rule" id="MF_00069"/>
    </source>
</evidence>
<organism evidence="7 8">
    <name type="scientific">Collinsella ihumii</name>
    <dbReference type="NCBI Taxonomy" id="1720204"/>
    <lineage>
        <taxon>Bacteria</taxon>
        <taxon>Bacillati</taxon>
        <taxon>Actinomycetota</taxon>
        <taxon>Coriobacteriia</taxon>
        <taxon>Coriobacteriales</taxon>
        <taxon>Coriobacteriaceae</taxon>
        <taxon>Collinsella</taxon>
    </lineage>
</organism>
<dbReference type="GO" id="GO:0042542">
    <property type="term" value="P:response to hydrogen peroxide"/>
    <property type="evidence" value="ECO:0007669"/>
    <property type="project" value="TreeGrafter"/>
</dbReference>
<dbReference type="GO" id="GO:0046872">
    <property type="term" value="F:metal ion binding"/>
    <property type="evidence" value="ECO:0007669"/>
    <property type="project" value="UniProtKB-KW"/>
</dbReference>
<reference evidence="7" key="1">
    <citation type="journal article" date="2021" name="PeerJ">
        <title>Extensive microbial diversity within the chicken gut microbiome revealed by metagenomics and culture.</title>
        <authorList>
            <person name="Gilroy R."/>
            <person name="Ravi A."/>
            <person name="Getino M."/>
            <person name="Pursley I."/>
            <person name="Horton D.L."/>
            <person name="Alikhan N.F."/>
            <person name="Baker D."/>
            <person name="Gharbi K."/>
            <person name="Hall N."/>
            <person name="Watson M."/>
            <person name="Adriaenssens E.M."/>
            <person name="Foster-Nyarko E."/>
            <person name="Jarju S."/>
            <person name="Secka A."/>
            <person name="Antonio M."/>
            <person name="Oren A."/>
            <person name="Chaudhuri R.R."/>
            <person name="La Ragione R."/>
            <person name="Hildebrand F."/>
            <person name="Pallen M.J."/>
        </authorList>
    </citation>
    <scope>NUCLEOTIDE SEQUENCE</scope>
    <source>
        <strain evidence="7">ChiGjej2B2-7701</strain>
    </source>
</reference>
<keyword evidence="5 6" id="KW-0411">Iron-sulfur</keyword>
<dbReference type="Gene3D" id="1.20.1270.20">
    <property type="match status" value="2"/>
</dbReference>
<evidence type="ECO:0000256" key="1">
    <source>
        <dbReference type="ARBA" id="ARBA00022490"/>
    </source>
</evidence>
<feature type="binding site" evidence="6">
    <location>
        <position position="9"/>
    </location>
    <ligand>
        <name>[4Fe-4S] cluster</name>
        <dbReference type="ChEBI" id="CHEBI:49883"/>
    </ligand>
</feature>
<keyword evidence="3 6" id="KW-0560">Oxidoreductase</keyword>
<dbReference type="PANTHER" id="PTHR30109">
    <property type="entry name" value="HYDROXYLAMINE REDUCTASE"/>
    <property type="match status" value="1"/>
</dbReference>
<dbReference type="Pfam" id="PF03063">
    <property type="entry name" value="Prismane"/>
    <property type="match status" value="1"/>
</dbReference>
<evidence type="ECO:0000313" key="7">
    <source>
        <dbReference type="EMBL" id="HJG30665.1"/>
    </source>
</evidence>
<evidence type="ECO:0000256" key="5">
    <source>
        <dbReference type="ARBA" id="ARBA00023014"/>
    </source>
</evidence>
<dbReference type="EMBL" id="DYVF01000032">
    <property type="protein sequence ID" value="HJG30665.1"/>
    <property type="molecule type" value="Genomic_DNA"/>
</dbReference>
<dbReference type="NCBIfam" id="TIGR01703">
    <property type="entry name" value="hybrid_clust"/>
    <property type="match status" value="1"/>
</dbReference>
<dbReference type="NCBIfam" id="NF003658">
    <property type="entry name" value="PRK05290.1"/>
    <property type="match status" value="1"/>
</dbReference>
<comment type="function">
    <text evidence="6">Catalyzes the reduction of hydroxylamine to form NH(3) and H(2)O.</text>
</comment>
<comment type="catalytic activity">
    <reaction evidence="6">
        <text>A + NH4(+) + H2O = hydroxylamine + AH2 + H(+)</text>
        <dbReference type="Rhea" id="RHEA:22052"/>
        <dbReference type="ChEBI" id="CHEBI:13193"/>
        <dbReference type="ChEBI" id="CHEBI:15377"/>
        <dbReference type="ChEBI" id="CHEBI:15378"/>
        <dbReference type="ChEBI" id="CHEBI:15429"/>
        <dbReference type="ChEBI" id="CHEBI:17499"/>
        <dbReference type="ChEBI" id="CHEBI:28938"/>
        <dbReference type="EC" id="1.7.99.1"/>
    </reaction>
</comment>
<evidence type="ECO:0000256" key="3">
    <source>
        <dbReference type="ARBA" id="ARBA00023002"/>
    </source>
</evidence>
<comment type="subcellular location">
    <subcellularLocation>
        <location evidence="6">Cytoplasm</location>
    </subcellularLocation>
</comment>